<evidence type="ECO:0000259" key="8">
    <source>
        <dbReference type="PROSITE" id="PS50112"/>
    </source>
</evidence>
<dbReference type="AlphaFoldDB" id="A0A9X2LAC3"/>
<dbReference type="SMART" id="SM00911">
    <property type="entry name" value="HWE_HK"/>
    <property type="match status" value="1"/>
</dbReference>
<dbReference type="Gene3D" id="3.30.565.10">
    <property type="entry name" value="Histidine kinase-like ATPase, C-terminal domain"/>
    <property type="match status" value="1"/>
</dbReference>
<dbReference type="Pfam" id="PF07536">
    <property type="entry name" value="HWE_HK"/>
    <property type="match status" value="1"/>
</dbReference>
<dbReference type="InterPro" id="IPR013767">
    <property type="entry name" value="PAS_fold"/>
</dbReference>
<keyword evidence="7" id="KW-0067">ATP-binding</keyword>
<organism evidence="9 10">
    <name type="scientific">Parvularcula maris</name>
    <dbReference type="NCBI Taxonomy" id="2965077"/>
    <lineage>
        <taxon>Bacteria</taxon>
        <taxon>Pseudomonadati</taxon>
        <taxon>Pseudomonadota</taxon>
        <taxon>Alphaproteobacteria</taxon>
        <taxon>Parvularculales</taxon>
        <taxon>Parvularculaceae</taxon>
        <taxon>Parvularcula</taxon>
    </lineage>
</organism>
<keyword evidence="10" id="KW-1185">Reference proteome</keyword>
<dbReference type="NCBIfam" id="TIGR00229">
    <property type="entry name" value="sensory_box"/>
    <property type="match status" value="1"/>
</dbReference>
<sequence length="482" mass="53583">MVSKHYLEEEFARLLEQPGAVELLDGAVLDGLWLWDLDNPEHEWVSPGLWRALGYDSLSQPNTEWYKLLFPEDRDALFENAQRHCEDAKQPFDQTVRFRGAGAVTRLVRCRGMAIRTESGEAHKLLGAFTVIQDAQRHRIDRQLSELVELSGDAVFAWSLEQGVQRWNRGAVKLFGVSEQAAIGQDPVALTRAEVEGGWDHVFRHLRQGRQWSGEVKRHCRDGSVRYTSARLSPIEMVGGDLLILEIARDSTDERRQNEKLRLLNRELNHRVKNLFAVVQGLVSISGRGEEDPAALTEKIQARIAALAAAHLISIDDEETQAISFRKVLDAVLAPYDQRQNQLSIGGSEAMLPRRAVTPVGMIFHELATNTVKYGAWSEPGGHLAVTWIVSDPEGVGHMHIKWTEKFASPRHGAAKAKPGLGLPLIQQSARQLDGELTRTWTAQGLETVLSFSLAPSVGQPAARKLHHAARATGAATPHDLN</sequence>
<dbReference type="RefSeq" id="WP_256619900.1">
    <property type="nucleotide sequence ID" value="NZ_JANIBC010000010.1"/>
</dbReference>
<dbReference type="Proteomes" id="UP001142610">
    <property type="component" value="Unassembled WGS sequence"/>
</dbReference>
<protein>
    <recommendedName>
        <fullName evidence="2">histidine kinase</fullName>
        <ecNumber evidence="2">2.7.13.3</ecNumber>
    </recommendedName>
</protein>
<dbReference type="PANTHER" id="PTHR41523:SF8">
    <property type="entry name" value="ETHYLENE RESPONSE SENSOR PROTEIN"/>
    <property type="match status" value="1"/>
</dbReference>
<dbReference type="GO" id="GO:0006355">
    <property type="term" value="P:regulation of DNA-templated transcription"/>
    <property type="evidence" value="ECO:0007669"/>
    <property type="project" value="InterPro"/>
</dbReference>
<dbReference type="GO" id="GO:0005524">
    <property type="term" value="F:ATP binding"/>
    <property type="evidence" value="ECO:0007669"/>
    <property type="project" value="UniProtKB-KW"/>
</dbReference>
<dbReference type="Pfam" id="PF00989">
    <property type="entry name" value="PAS"/>
    <property type="match status" value="1"/>
</dbReference>
<dbReference type="InterPro" id="IPR000014">
    <property type="entry name" value="PAS"/>
</dbReference>
<evidence type="ECO:0000256" key="6">
    <source>
        <dbReference type="ARBA" id="ARBA00022777"/>
    </source>
</evidence>
<evidence type="ECO:0000256" key="2">
    <source>
        <dbReference type="ARBA" id="ARBA00012438"/>
    </source>
</evidence>
<keyword evidence="4" id="KW-0808">Transferase</keyword>
<dbReference type="PROSITE" id="PS50112">
    <property type="entry name" value="PAS"/>
    <property type="match status" value="1"/>
</dbReference>
<evidence type="ECO:0000313" key="10">
    <source>
        <dbReference type="Proteomes" id="UP001142610"/>
    </source>
</evidence>
<dbReference type="Gene3D" id="3.30.450.20">
    <property type="entry name" value="PAS domain"/>
    <property type="match status" value="2"/>
</dbReference>
<comment type="caution">
    <text evidence="9">The sequence shown here is derived from an EMBL/GenBank/DDBJ whole genome shotgun (WGS) entry which is preliminary data.</text>
</comment>
<gene>
    <name evidence="9" type="ORF">NOG11_11445</name>
</gene>
<name>A0A9X2LAC3_9PROT</name>
<dbReference type="PANTHER" id="PTHR41523">
    <property type="entry name" value="TWO-COMPONENT SYSTEM SENSOR PROTEIN"/>
    <property type="match status" value="1"/>
</dbReference>
<proteinExistence type="predicted"/>
<dbReference type="GO" id="GO:0004673">
    <property type="term" value="F:protein histidine kinase activity"/>
    <property type="evidence" value="ECO:0007669"/>
    <property type="project" value="UniProtKB-EC"/>
</dbReference>
<dbReference type="EC" id="2.7.13.3" evidence="2"/>
<comment type="catalytic activity">
    <reaction evidence="1">
        <text>ATP + protein L-histidine = ADP + protein N-phospho-L-histidine.</text>
        <dbReference type="EC" id="2.7.13.3"/>
    </reaction>
</comment>
<keyword evidence="3" id="KW-0597">Phosphoprotein</keyword>
<evidence type="ECO:0000256" key="3">
    <source>
        <dbReference type="ARBA" id="ARBA00022553"/>
    </source>
</evidence>
<dbReference type="SMART" id="SM00091">
    <property type="entry name" value="PAS"/>
    <property type="match status" value="1"/>
</dbReference>
<evidence type="ECO:0000256" key="7">
    <source>
        <dbReference type="ARBA" id="ARBA00022840"/>
    </source>
</evidence>
<accession>A0A9X2LAC3</accession>
<evidence type="ECO:0000256" key="5">
    <source>
        <dbReference type="ARBA" id="ARBA00022741"/>
    </source>
</evidence>
<dbReference type="InterPro" id="IPR035965">
    <property type="entry name" value="PAS-like_dom_sf"/>
</dbReference>
<evidence type="ECO:0000256" key="4">
    <source>
        <dbReference type="ARBA" id="ARBA00022679"/>
    </source>
</evidence>
<evidence type="ECO:0000256" key="1">
    <source>
        <dbReference type="ARBA" id="ARBA00000085"/>
    </source>
</evidence>
<dbReference type="EMBL" id="JANIBC010000010">
    <property type="protein sequence ID" value="MCQ8186004.1"/>
    <property type="molecule type" value="Genomic_DNA"/>
</dbReference>
<evidence type="ECO:0000313" key="9">
    <source>
        <dbReference type="EMBL" id="MCQ8186004.1"/>
    </source>
</evidence>
<dbReference type="InterPro" id="IPR011102">
    <property type="entry name" value="Sig_transdc_His_kinase_HWE"/>
</dbReference>
<dbReference type="InterPro" id="IPR036890">
    <property type="entry name" value="HATPase_C_sf"/>
</dbReference>
<dbReference type="Pfam" id="PF08447">
    <property type="entry name" value="PAS_3"/>
    <property type="match status" value="1"/>
</dbReference>
<dbReference type="SUPFAM" id="SSF55785">
    <property type="entry name" value="PYP-like sensor domain (PAS domain)"/>
    <property type="match status" value="2"/>
</dbReference>
<reference evidence="9" key="1">
    <citation type="submission" date="2022-07" db="EMBL/GenBank/DDBJ databases">
        <title>Parvularcula maris sp. nov., an algicidal bacterium isolated from seawater.</title>
        <authorList>
            <person name="Li F."/>
        </authorList>
    </citation>
    <scope>NUCLEOTIDE SEQUENCE</scope>
    <source>
        <strain evidence="9">BGMRC 0090</strain>
    </source>
</reference>
<keyword evidence="6" id="KW-0418">Kinase</keyword>
<feature type="domain" description="PAS" evidence="8">
    <location>
        <begin position="140"/>
        <end position="188"/>
    </location>
</feature>
<keyword evidence="5" id="KW-0547">Nucleotide-binding</keyword>
<dbReference type="CDD" id="cd00130">
    <property type="entry name" value="PAS"/>
    <property type="match status" value="1"/>
</dbReference>
<dbReference type="InterPro" id="IPR013655">
    <property type="entry name" value="PAS_fold_3"/>
</dbReference>